<feature type="domain" description="OmpR/PhoB-type" evidence="9">
    <location>
        <begin position="124"/>
        <end position="225"/>
    </location>
</feature>
<dbReference type="SMART" id="SM00862">
    <property type="entry name" value="Trans_reg_C"/>
    <property type="match status" value="1"/>
</dbReference>
<evidence type="ECO:0000256" key="3">
    <source>
        <dbReference type="ARBA" id="ARBA00023125"/>
    </source>
</evidence>
<name>A0A6M0H0U8_9CLOT</name>
<keyword evidence="11" id="KW-1185">Reference proteome</keyword>
<evidence type="ECO:0000259" key="8">
    <source>
        <dbReference type="PROSITE" id="PS50110"/>
    </source>
</evidence>
<comment type="function">
    <text evidence="5">May play the central regulatory role in sporulation. It may be an element of the effector pathway responsible for the activation of sporulation genes in response to nutritional stress. Spo0A may act in concert with spo0H (a sigma factor) to control the expression of some genes that are critical to the sporulation process.</text>
</comment>
<comment type="caution">
    <text evidence="10">The sequence shown here is derived from an EMBL/GenBank/DDBJ whole genome shotgun (WGS) entry which is preliminary data.</text>
</comment>
<keyword evidence="4" id="KW-0804">Transcription</keyword>
<sequence length="230" mass="26543">MGNIKILLVEDDEAVALGIEYNLKNDGLKVIRASDMCSAKELFNEEFNLILLDIGLPDGNGYELCKYIREKSKVPIIFLTALDEEVNVVLGFDLGGDDYVVKPFRVKELLSRIKAVLRRTSNYQKTRLISGDIEVNSLNAKVYKNKKEIILTAVEYKLLLYFMGYPYKVISKEEILHRLWDIQGDFVDENTPAVYVRRLRKKLEDEPSKPTYLVNLRGLGYKWNKNVIEE</sequence>
<dbReference type="PANTHER" id="PTHR48111:SF73">
    <property type="entry name" value="ALKALINE PHOSPHATASE SYNTHESIS TRANSCRIPTIONAL REGULATORY PROTEIN PHOP"/>
    <property type="match status" value="1"/>
</dbReference>
<reference evidence="10 11" key="1">
    <citation type="submission" date="2020-02" db="EMBL/GenBank/DDBJ databases">
        <title>Genome assembly of a novel Clostridium senegalense strain.</title>
        <authorList>
            <person name="Gupta T.B."/>
            <person name="Jauregui R."/>
            <person name="Maclean P."/>
            <person name="Nawarathana A."/>
            <person name="Brightwell G."/>
        </authorList>
    </citation>
    <scope>NUCLEOTIDE SEQUENCE [LARGE SCALE GENOMIC DNA]</scope>
    <source>
        <strain evidence="10 11">AGRFS4</strain>
    </source>
</reference>
<accession>A0A6M0H0U8</accession>
<keyword evidence="3 7" id="KW-0238">DNA-binding</keyword>
<evidence type="ECO:0000259" key="9">
    <source>
        <dbReference type="PROSITE" id="PS51755"/>
    </source>
</evidence>
<feature type="modified residue" description="4-aspartylphosphate" evidence="6">
    <location>
        <position position="53"/>
    </location>
</feature>
<dbReference type="PROSITE" id="PS51755">
    <property type="entry name" value="OMPR_PHOB"/>
    <property type="match status" value="1"/>
</dbReference>
<dbReference type="GO" id="GO:0006355">
    <property type="term" value="P:regulation of DNA-templated transcription"/>
    <property type="evidence" value="ECO:0007669"/>
    <property type="project" value="InterPro"/>
</dbReference>
<proteinExistence type="predicted"/>
<evidence type="ECO:0000313" key="11">
    <source>
        <dbReference type="Proteomes" id="UP000481872"/>
    </source>
</evidence>
<dbReference type="InterPro" id="IPR001867">
    <property type="entry name" value="OmpR/PhoB-type_DNA-bd"/>
</dbReference>
<dbReference type="RefSeq" id="WP_199869526.1">
    <property type="nucleotide sequence ID" value="NZ_JAAGPU010000008.1"/>
</dbReference>
<dbReference type="GO" id="GO:0032993">
    <property type="term" value="C:protein-DNA complex"/>
    <property type="evidence" value="ECO:0007669"/>
    <property type="project" value="TreeGrafter"/>
</dbReference>
<dbReference type="Pfam" id="PF00072">
    <property type="entry name" value="Response_reg"/>
    <property type="match status" value="1"/>
</dbReference>
<dbReference type="PANTHER" id="PTHR48111">
    <property type="entry name" value="REGULATOR OF RPOS"/>
    <property type="match status" value="1"/>
</dbReference>
<evidence type="ECO:0000256" key="7">
    <source>
        <dbReference type="PROSITE-ProRule" id="PRU01091"/>
    </source>
</evidence>
<keyword evidence="2" id="KW-0805">Transcription regulation</keyword>
<evidence type="ECO:0000256" key="1">
    <source>
        <dbReference type="ARBA" id="ARBA00018672"/>
    </source>
</evidence>
<dbReference type="InterPro" id="IPR039420">
    <property type="entry name" value="WalR-like"/>
</dbReference>
<dbReference type="CDD" id="cd17574">
    <property type="entry name" value="REC_OmpR"/>
    <property type="match status" value="1"/>
</dbReference>
<evidence type="ECO:0000313" key="10">
    <source>
        <dbReference type="EMBL" id="NEU04406.1"/>
    </source>
</evidence>
<dbReference type="EMBL" id="JAAGPU010000008">
    <property type="protein sequence ID" value="NEU04406.1"/>
    <property type="molecule type" value="Genomic_DNA"/>
</dbReference>
<evidence type="ECO:0000256" key="5">
    <source>
        <dbReference type="ARBA" id="ARBA00024867"/>
    </source>
</evidence>
<feature type="domain" description="Response regulatory" evidence="8">
    <location>
        <begin position="5"/>
        <end position="117"/>
    </location>
</feature>
<keyword evidence="6" id="KW-0597">Phosphoprotein</keyword>
<feature type="DNA-binding region" description="OmpR/PhoB-type" evidence="7">
    <location>
        <begin position="124"/>
        <end position="225"/>
    </location>
</feature>
<dbReference type="InterPro" id="IPR036388">
    <property type="entry name" value="WH-like_DNA-bd_sf"/>
</dbReference>
<dbReference type="SUPFAM" id="SSF52172">
    <property type="entry name" value="CheY-like"/>
    <property type="match status" value="1"/>
</dbReference>
<dbReference type="Gene3D" id="1.10.10.10">
    <property type="entry name" value="Winged helix-like DNA-binding domain superfamily/Winged helix DNA-binding domain"/>
    <property type="match status" value="1"/>
</dbReference>
<dbReference type="Gene3D" id="6.10.250.690">
    <property type="match status" value="1"/>
</dbReference>
<gene>
    <name evidence="10" type="ORF">G3M99_05955</name>
</gene>
<dbReference type="Proteomes" id="UP000481872">
    <property type="component" value="Unassembled WGS sequence"/>
</dbReference>
<dbReference type="Pfam" id="PF00486">
    <property type="entry name" value="Trans_reg_C"/>
    <property type="match status" value="1"/>
</dbReference>
<evidence type="ECO:0000256" key="6">
    <source>
        <dbReference type="PROSITE-ProRule" id="PRU00169"/>
    </source>
</evidence>
<protein>
    <recommendedName>
        <fullName evidence="1">Stage 0 sporulation protein A homolog</fullName>
    </recommendedName>
</protein>
<evidence type="ECO:0000256" key="2">
    <source>
        <dbReference type="ARBA" id="ARBA00023015"/>
    </source>
</evidence>
<dbReference type="InterPro" id="IPR001789">
    <property type="entry name" value="Sig_transdc_resp-reg_receiver"/>
</dbReference>
<dbReference type="SMART" id="SM00448">
    <property type="entry name" value="REC"/>
    <property type="match status" value="1"/>
</dbReference>
<organism evidence="10 11">
    <name type="scientific">Clostridium senegalense</name>
    <dbReference type="NCBI Taxonomy" id="1465809"/>
    <lineage>
        <taxon>Bacteria</taxon>
        <taxon>Bacillati</taxon>
        <taxon>Bacillota</taxon>
        <taxon>Clostridia</taxon>
        <taxon>Eubacteriales</taxon>
        <taxon>Clostridiaceae</taxon>
        <taxon>Clostridium</taxon>
    </lineage>
</organism>
<dbReference type="GO" id="GO:0000156">
    <property type="term" value="F:phosphorelay response regulator activity"/>
    <property type="evidence" value="ECO:0007669"/>
    <property type="project" value="TreeGrafter"/>
</dbReference>
<dbReference type="AlphaFoldDB" id="A0A6M0H0U8"/>
<evidence type="ECO:0000256" key="4">
    <source>
        <dbReference type="ARBA" id="ARBA00023163"/>
    </source>
</evidence>
<dbReference type="InterPro" id="IPR011006">
    <property type="entry name" value="CheY-like_superfamily"/>
</dbReference>
<dbReference type="GO" id="GO:0000976">
    <property type="term" value="F:transcription cis-regulatory region binding"/>
    <property type="evidence" value="ECO:0007669"/>
    <property type="project" value="TreeGrafter"/>
</dbReference>
<dbReference type="PROSITE" id="PS50110">
    <property type="entry name" value="RESPONSE_REGULATORY"/>
    <property type="match status" value="1"/>
</dbReference>
<dbReference type="Gene3D" id="3.40.50.2300">
    <property type="match status" value="1"/>
</dbReference>
<dbReference type="GO" id="GO:0005829">
    <property type="term" value="C:cytosol"/>
    <property type="evidence" value="ECO:0007669"/>
    <property type="project" value="TreeGrafter"/>
</dbReference>
<dbReference type="CDD" id="cd00383">
    <property type="entry name" value="trans_reg_C"/>
    <property type="match status" value="1"/>
</dbReference>